<evidence type="ECO:0000313" key="3">
    <source>
        <dbReference type="EMBL" id="KAG2939848.1"/>
    </source>
</evidence>
<dbReference type="EMBL" id="RCMV01000749">
    <property type="protein sequence ID" value="KAG3213288.1"/>
    <property type="molecule type" value="Genomic_DNA"/>
</dbReference>
<organism evidence="1 6">
    <name type="scientific">Phytophthora cactorum</name>
    <dbReference type="NCBI Taxonomy" id="29920"/>
    <lineage>
        <taxon>Eukaryota</taxon>
        <taxon>Sar</taxon>
        <taxon>Stramenopiles</taxon>
        <taxon>Oomycota</taxon>
        <taxon>Peronosporomycetes</taxon>
        <taxon>Peronosporales</taxon>
        <taxon>Peronosporaceae</taxon>
        <taxon>Phytophthora</taxon>
    </lineage>
</organism>
<gene>
    <name evidence="1" type="ORF">PC113_g10534</name>
    <name evidence="2" type="ORF">PC115_g10426</name>
    <name evidence="3" type="ORF">PC117_g10781</name>
    <name evidence="4" type="ORF">PC118_g11125</name>
    <name evidence="5" type="ORF">PC129_g15775</name>
</gene>
<protein>
    <submittedName>
        <fullName evidence="1">Uncharacterized protein</fullName>
    </submittedName>
</protein>
<accession>A0A8T0Z6H6</accession>
<dbReference type="Proteomes" id="UP000697107">
    <property type="component" value="Unassembled WGS sequence"/>
</dbReference>
<sequence>MAASPNAVTEKATILKRKVLSVLEDKCESDHPGHPMRF</sequence>
<dbReference type="Proteomes" id="UP000760860">
    <property type="component" value="Unassembled WGS sequence"/>
</dbReference>
<dbReference type="Proteomes" id="UP000774804">
    <property type="component" value="Unassembled WGS sequence"/>
</dbReference>
<evidence type="ECO:0000313" key="2">
    <source>
        <dbReference type="EMBL" id="KAG2918507.1"/>
    </source>
</evidence>
<evidence type="ECO:0000313" key="1">
    <source>
        <dbReference type="EMBL" id="KAG2857603.1"/>
    </source>
</evidence>
<dbReference type="EMBL" id="RCML01000331">
    <property type="protein sequence ID" value="KAG2980557.1"/>
    <property type="molecule type" value="Genomic_DNA"/>
</dbReference>
<dbReference type="EMBL" id="RCMG01000283">
    <property type="protein sequence ID" value="KAG2857603.1"/>
    <property type="molecule type" value="Genomic_DNA"/>
</dbReference>
<evidence type="ECO:0000313" key="5">
    <source>
        <dbReference type="EMBL" id="KAG3213288.1"/>
    </source>
</evidence>
<comment type="caution">
    <text evidence="1">The sequence shown here is derived from an EMBL/GenBank/DDBJ whole genome shotgun (WGS) entry which is preliminary data.</text>
</comment>
<proteinExistence type="predicted"/>
<evidence type="ECO:0000313" key="4">
    <source>
        <dbReference type="EMBL" id="KAG2980557.1"/>
    </source>
</evidence>
<dbReference type="EMBL" id="RCMI01000308">
    <property type="protein sequence ID" value="KAG2918507.1"/>
    <property type="molecule type" value="Genomic_DNA"/>
</dbReference>
<name>A0A8T0Z6H6_9STRA</name>
<evidence type="ECO:0000313" key="6">
    <source>
        <dbReference type="Proteomes" id="UP000735874"/>
    </source>
</evidence>
<dbReference type="Proteomes" id="UP000735874">
    <property type="component" value="Unassembled WGS sequence"/>
</dbReference>
<dbReference type="AlphaFoldDB" id="A0A8T0Z6H6"/>
<reference evidence="1" key="1">
    <citation type="submission" date="2018-10" db="EMBL/GenBank/DDBJ databases">
        <title>Effector identification in a new, highly contiguous assembly of the strawberry crown rot pathogen Phytophthora cactorum.</title>
        <authorList>
            <person name="Armitage A.D."/>
            <person name="Nellist C.F."/>
            <person name="Bates H."/>
            <person name="Vickerstaff R.J."/>
            <person name="Harrison R.J."/>
        </authorList>
    </citation>
    <scope>NUCLEOTIDE SEQUENCE</scope>
    <source>
        <strain evidence="1">15-7</strain>
        <strain evidence="2">4032</strain>
        <strain evidence="3">4040</strain>
        <strain evidence="4">P415</strain>
        <strain evidence="5">P421</strain>
    </source>
</reference>
<dbReference type="Proteomes" id="UP000736787">
    <property type="component" value="Unassembled WGS sequence"/>
</dbReference>
<dbReference type="EMBL" id="RCMK01000267">
    <property type="protein sequence ID" value="KAG2939848.1"/>
    <property type="molecule type" value="Genomic_DNA"/>
</dbReference>